<keyword evidence="2" id="KW-0288">FMN</keyword>
<dbReference type="NCBIfam" id="TIGR03567">
    <property type="entry name" value="FMN_reduc_SsuE"/>
    <property type="match status" value="1"/>
</dbReference>
<feature type="domain" description="NADPH-dependent FMN reductase-like" evidence="4">
    <location>
        <begin position="3"/>
        <end position="143"/>
    </location>
</feature>
<dbReference type="InterPro" id="IPR005025">
    <property type="entry name" value="FMN_Rdtase-like_dom"/>
</dbReference>
<dbReference type="Pfam" id="PF03358">
    <property type="entry name" value="FMN_red"/>
    <property type="match status" value="1"/>
</dbReference>
<dbReference type="EMBL" id="CP137640">
    <property type="protein sequence ID" value="WVX84092.1"/>
    <property type="molecule type" value="Genomic_DNA"/>
</dbReference>
<reference evidence="5 6" key="1">
    <citation type="submission" date="2023-10" db="EMBL/GenBank/DDBJ databases">
        <title>Niallia locisalis sp.nov. isolated from a salt pond sample.</title>
        <authorList>
            <person name="Li X.-J."/>
            <person name="Dong L."/>
        </authorList>
    </citation>
    <scope>NUCLEOTIDE SEQUENCE [LARGE SCALE GENOMIC DNA]</scope>
    <source>
        <strain evidence="5 6">DSM 29761</strain>
    </source>
</reference>
<dbReference type="Gene3D" id="3.40.50.360">
    <property type="match status" value="1"/>
</dbReference>
<dbReference type="RefSeq" id="WP_338452964.1">
    <property type="nucleotide sequence ID" value="NZ_CP137640.1"/>
</dbReference>
<accession>A0ABZ2CJX0</accession>
<sequence length="181" mass="20065">MSNIVIISGSPTQPSRSYAIASYLNKLLSTQGHQIEQINVRDLPPEDLIYANFNSPAVNQALEKVKQAHALIVISPVYKASYTGVLKTFFDLIPEKGLAEKVILPIANGGSIAHLLSLEYSFKPLFSILGSQEILSGVYLLESQFSYKENELTFIESELEKRIQTAIENLLAKLKEIEPSL</sequence>
<dbReference type="PANTHER" id="PTHR43408">
    <property type="entry name" value="FMN REDUCTASE (NADPH)"/>
    <property type="match status" value="1"/>
</dbReference>
<keyword evidence="1" id="KW-0285">Flavoprotein</keyword>
<protein>
    <submittedName>
        <fullName evidence="5">NADPH-dependent FMN reductase</fullName>
        <ecNumber evidence="5">1.5.1.38</ecNumber>
    </submittedName>
</protein>
<keyword evidence="6" id="KW-1185">Reference proteome</keyword>
<dbReference type="InterPro" id="IPR051814">
    <property type="entry name" value="NAD(P)H-dep_FMN_reductase"/>
</dbReference>
<dbReference type="InterPro" id="IPR020048">
    <property type="entry name" value="NADPH-dep_FMN_reduc_SsuE"/>
</dbReference>
<dbReference type="EC" id="1.5.1.38" evidence="5"/>
<dbReference type="SUPFAM" id="SSF52218">
    <property type="entry name" value="Flavoproteins"/>
    <property type="match status" value="1"/>
</dbReference>
<keyword evidence="3 5" id="KW-0560">Oxidoreductase</keyword>
<dbReference type="InterPro" id="IPR029039">
    <property type="entry name" value="Flavoprotein-like_sf"/>
</dbReference>
<evidence type="ECO:0000313" key="5">
    <source>
        <dbReference type="EMBL" id="WVX84092.1"/>
    </source>
</evidence>
<gene>
    <name evidence="5" type="primary">ssuE</name>
    <name evidence="5" type="ORF">R4Z09_14500</name>
</gene>
<evidence type="ECO:0000256" key="2">
    <source>
        <dbReference type="ARBA" id="ARBA00022643"/>
    </source>
</evidence>
<evidence type="ECO:0000259" key="4">
    <source>
        <dbReference type="Pfam" id="PF03358"/>
    </source>
</evidence>
<evidence type="ECO:0000256" key="1">
    <source>
        <dbReference type="ARBA" id="ARBA00022630"/>
    </source>
</evidence>
<dbReference type="PANTHER" id="PTHR43408:SF1">
    <property type="entry name" value="FMN REDUCTASE (NADPH)"/>
    <property type="match status" value="1"/>
</dbReference>
<dbReference type="GO" id="GO:0052873">
    <property type="term" value="F:FMN reductase (NADPH) activity"/>
    <property type="evidence" value="ECO:0007669"/>
    <property type="project" value="UniProtKB-EC"/>
</dbReference>
<proteinExistence type="predicted"/>
<organism evidence="5 6">
    <name type="scientific">Niallia oryzisoli</name>
    <dbReference type="NCBI Taxonomy" id="1737571"/>
    <lineage>
        <taxon>Bacteria</taxon>
        <taxon>Bacillati</taxon>
        <taxon>Bacillota</taxon>
        <taxon>Bacilli</taxon>
        <taxon>Bacillales</taxon>
        <taxon>Bacillaceae</taxon>
        <taxon>Niallia</taxon>
    </lineage>
</organism>
<evidence type="ECO:0000256" key="3">
    <source>
        <dbReference type="ARBA" id="ARBA00023002"/>
    </source>
</evidence>
<name>A0ABZ2CJX0_9BACI</name>
<evidence type="ECO:0000313" key="6">
    <source>
        <dbReference type="Proteomes" id="UP001357223"/>
    </source>
</evidence>
<dbReference type="Proteomes" id="UP001357223">
    <property type="component" value="Chromosome"/>
</dbReference>